<reference evidence="1" key="1">
    <citation type="submission" date="2013-06" db="EMBL/GenBank/DDBJ databases">
        <authorList>
            <person name="Weinstock G."/>
            <person name="Sodergren E."/>
            <person name="Clifton S."/>
            <person name="Fulton L."/>
            <person name="Fulton B."/>
            <person name="Courtney L."/>
            <person name="Fronick C."/>
            <person name="Harrison M."/>
            <person name="Strong C."/>
            <person name="Farmer C."/>
            <person name="Delahaunty K."/>
            <person name="Markovic C."/>
            <person name="Hall O."/>
            <person name="Minx P."/>
            <person name="Tomlinson C."/>
            <person name="Mitreva M."/>
            <person name="Nelson J."/>
            <person name="Hou S."/>
            <person name="Wollam A."/>
            <person name="Pepin K.H."/>
            <person name="Johnson M."/>
            <person name="Bhonagiri V."/>
            <person name="Nash W.E."/>
            <person name="Warren W."/>
            <person name="Chinwalla A."/>
            <person name="Mardis E.R."/>
            <person name="Wilson R.K."/>
        </authorList>
    </citation>
    <scope>NUCLEOTIDE SEQUENCE [LARGE SCALE GENOMIC DNA]</scope>
    <source>
        <strain evidence="1">ATCC 49176</strain>
    </source>
</reference>
<evidence type="ECO:0000313" key="2">
    <source>
        <dbReference type="Proteomes" id="UP000019050"/>
    </source>
</evidence>
<organism evidence="1 2">
    <name type="scientific">Abiotrophia defectiva ATCC 49176</name>
    <dbReference type="NCBI Taxonomy" id="592010"/>
    <lineage>
        <taxon>Bacteria</taxon>
        <taxon>Bacillati</taxon>
        <taxon>Bacillota</taxon>
        <taxon>Bacilli</taxon>
        <taxon>Lactobacillales</taxon>
        <taxon>Aerococcaceae</taxon>
        <taxon>Abiotrophia</taxon>
    </lineage>
</organism>
<dbReference type="HOGENOM" id="CLU_2839581_0_0_9"/>
<accession>W1Q323</accession>
<name>W1Q323_ABIDE</name>
<keyword evidence="2" id="KW-1185">Reference proteome</keyword>
<gene>
    <name evidence="1" type="ORF">GCWU000182_001134</name>
</gene>
<dbReference type="AlphaFoldDB" id="W1Q323"/>
<dbReference type="STRING" id="592010.GCWU000182_001134"/>
<evidence type="ECO:0000313" key="1">
    <source>
        <dbReference type="EMBL" id="ESK65511.1"/>
    </source>
</evidence>
<protein>
    <submittedName>
        <fullName evidence="1">Uncharacterized protein</fullName>
    </submittedName>
</protein>
<dbReference type="EMBL" id="ACIN03000008">
    <property type="protein sequence ID" value="ESK65511.1"/>
    <property type="molecule type" value="Genomic_DNA"/>
</dbReference>
<comment type="caution">
    <text evidence="1">The sequence shown here is derived from an EMBL/GenBank/DDBJ whole genome shotgun (WGS) entry which is preliminary data.</text>
</comment>
<proteinExistence type="predicted"/>
<sequence length="65" mass="7338">MTLFPHFPGEPVVHSAEWSTGSRLFGLLTWFPHFSRELVVHSTEWTTSSRLFGNFALVSASLLAF</sequence>
<dbReference type="Proteomes" id="UP000019050">
    <property type="component" value="Unassembled WGS sequence"/>
</dbReference>